<organism evidence="11 12">
    <name type="scientific">Candidozyma duobushaemuli</name>
    <dbReference type="NCBI Taxonomy" id="1231522"/>
    <lineage>
        <taxon>Eukaryota</taxon>
        <taxon>Fungi</taxon>
        <taxon>Dikarya</taxon>
        <taxon>Ascomycota</taxon>
        <taxon>Saccharomycotina</taxon>
        <taxon>Pichiomycetes</taxon>
        <taxon>Metschnikowiaceae</taxon>
        <taxon>Candidozyma</taxon>
    </lineage>
</organism>
<sequence>MHFICVTHLLAQLLLIFAGATAAAPDGSPSGGYAPVHVACSNSTLLREGSSISQAEKEWIASRAEIADAALADFLDHHLPGANGSCRLATAFSGGGYRAMFVGAGELAAIDSRSAGTSPLKGLLQASTYIAGLSGGSWLLSSVALQGWPQVENIVDSGLWNATSENSLIDTSDFLGLAWAVVTASYNRLLTHVRHWEKSGKGIGEEIQAKESAGFYTSLADVWGRGLAHQFFPSQNNYYAPALWSDLADADFFKNHSMPFPLVTALARRPDSLVYDLNSPVVEFNPLEMGSFDTSINSFFPTRYLGTEVDNGRVSGNCTRGFDNAAFVYGTSSSLFNQFLDTLVCPDCDQLPGVIKWFVRNLLKRMSRQKEDIAIYNPNPFFGSEHAASSNVSTSESLFLMDGGIGGEYLPLSSLMNTHREVDAVLAFDNNPGGWPDGSSLVNAFRRSQTYEGQSTICPWVPGEDTFLAHNFTARPVFFGCDAKNQTDLVKDDVVPPLVIYLANRPFEFFSNQSTLQLTWPDDEKKATIQNGYDIASQMNGTVDASWGTCVACALVRRDQERQGVEQSEECQRCFEKYCWDGSVYEGPTYYRPVNYTVDGLTNSSMTLWGNNSIPVDTSSSGGFSIWSVLLSVLKSIFSWF</sequence>
<proteinExistence type="inferred from homology"/>
<feature type="chain" id="PRO_5015799952" description="Lysophospholipase" evidence="9">
    <location>
        <begin position="24"/>
        <end position="641"/>
    </location>
</feature>
<keyword evidence="5 8" id="KW-0442">Lipid degradation</keyword>
<dbReference type="AlphaFoldDB" id="A0A2V1AH19"/>
<evidence type="ECO:0000256" key="4">
    <source>
        <dbReference type="ARBA" id="ARBA00022801"/>
    </source>
</evidence>
<dbReference type="GO" id="GO:0005576">
    <property type="term" value="C:extracellular region"/>
    <property type="evidence" value="ECO:0007669"/>
    <property type="project" value="TreeGrafter"/>
</dbReference>
<reference evidence="11 12" key="1">
    <citation type="submission" date="2017-12" db="EMBL/GenBank/DDBJ databases">
        <title>Genome Sequence of the Amphotericin B-resistant Candida duobushaemulonii strain, B09383.</title>
        <authorList>
            <person name="Chow N.A."/>
            <person name="Gade L."/>
            <person name="Batra D."/>
            <person name="Rowe L.A."/>
            <person name="Loparev V.N."/>
            <person name="Litvintseva A.P."/>
        </authorList>
    </citation>
    <scope>NUCLEOTIDE SEQUENCE [LARGE SCALE GENOMIC DNA]</scope>
    <source>
        <strain evidence="11 12">B09383</strain>
    </source>
</reference>
<dbReference type="GO" id="GO:0004622">
    <property type="term" value="F:phosphatidylcholine lysophospholipase activity"/>
    <property type="evidence" value="ECO:0007669"/>
    <property type="project" value="UniProtKB-EC"/>
</dbReference>
<evidence type="ECO:0000256" key="1">
    <source>
        <dbReference type="ARBA" id="ARBA00008780"/>
    </source>
</evidence>
<gene>
    <name evidence="11" type="ORF">CXQ87_004550</name>
</gene>
<evidence type="ECO:0000313" key="11">
    <source>
        <dbReference type="EMBL" id="PVH16992.1"/>
    </source>
</evidence>
<evidence type="ECO:0000256" key="2">
    <source>
        <dbReference type="ARBA" id="ARBA00013274"/>
    </source>
</evidence>
<dbReference type="GO" id="GO:0004623">
    <property type="term" value="F:phospholipase A2 activity"/>
    <property type="evidence" value="ECO:0007669"/>
    <property type="project" value="TreeGrafter"/>
</dbReference>
<evidence type="ECO:0000256" key="8">
    <source>
        <dbReference type="PROSITE-ProRule" id="PRU00555"/>
    </source>
</evidence>
<keyword evidence="3 9" id="KW-0732">Signal</keyword>
<keyword evidence="4 8" id="KW-0378">Hydrolase</keyword>
<comment type="similarity">
    <text evidence="1 9">Belongs to the lysophospholipase family.</text>
</comment>
<dbReference type="GO" id="GO:0005886">
    <property type="term" value="C:plasma membrane"/>
    <property type="evidence" value="ECO:0007669"/>
    <property type="project" value="TreeGrafter"/>
</dbReference>
<evidence type="ECO:0000256" key="3">
    <source>
        <dbReference type="ARBA" id="ARBA00022729"/>
    </source>
</evidence>
<dbReference type="EC" id="3.1.1.5" evidence="2 9"/>
<evidence type="ECO:0000256" key="9">
    <source>
        <dbReference type="RuleBase" id="RU362103"/>
    </source>
</evidence>
<dbReference type="InterPro" id="IPR002642">
    <property type="entry name" value="LysoPLipase_cat_dom"/>
</dbReference>
<evidence type="ECO:0000313" key="12">
    <source>
        <dbReference type="Proteomes" id="UP000244406"/>
    </source>
</evidence>
<keyword evidence="7" id="KW-0325">Glycoprotein</keyword>
<feature type="domain" description="PLA2c" evidence="10">
    <location>
        <begin position="39"/>
        <end position="585"/>
    </location>
</feature>
<dbReference type="Proteomes" id="UP000244406">
    <property type="component" value="Unassembled WGS sequence"/>
</dbReference>
<dbReference type="GeneID" id="37004549"/>
<dbReference type="InterPro" id="IPR016035">
    <property type="entry name" value="Acyl_Trfase/lysoPLipase"/>
</dbReference>
<feature type="signal peptide" evidence="9">
    <location>
        <begin position="1"/>
        <end position="23"/>
    </location>
</feature>
<dbReference type="Gene3D" id="3.40.1090.10">
    <property type="entry name" value="Cytosolic phospholipase A2 catalytic domain"/>
    <property type="match status" value="1"/>
</dbReference>
<dbReference type="GO" id="GO:0005829">
    <property type="term" value="C:cytosol"/>
    <property type="evidence" value="ECO:0007669"/>
    <property type="project" value="TreeGrafter"/>
</dbReference>
<dbReference type="PROSITE" id="PS51210">
    <property type="entry name" value="PLA2C"/>
    <property type="match status" value="1"/>
</dbReference>
<dbReference type="SMART" id="SM00022">
    <property type="entry name" value="PLAc"/>
    <property type="match status" value="1"/>
</dbReference>
<dbReference type="Pfam" id="PF01735">
    <property type="entry name" value="PLA2_B"/>
    <property type="match status" value="1"/>
</dbReference>
<dbReference type="VEuPathDB" id="FungiDB:CXQ87_004550"/>
<dbReference type="PANTHER" id="PTHR10728:SF33">
    <property type="entry name" value="LYSOPHOSPHOLIPASE 1-RELATED"/>
    <property type="match status" value="1"/>
</dbReference>
<evidence type="ECO:0000259" key="10">
    <source>
        <dbReference type="PROSITE" id="PS51210"/>
    </source>
</evidence>
<evidence type="ECO:0000256" key="6">
    <source>
        <dbReference type="ARBA" id="ARBA00023098"/>
    </source>
</evidence>
<dbReference type="SUPFAM" id="SSF52151">
    <property type="entry name" value="FabD/lysophospholipase-like"/>
    <property type="match status" value="1"/>
</dbReference>
<protein>
    <recommendedName>
        <fullName evidence="2 9">Lysophospholipase</fullName>
        <ecNumber evidence="2 9">3.1.1.5</ecNumber>
    </recommendedName>
</protein>
<keyword evidence="12" id="KW-1185">Reference proteome</keyword>
<accession>A0A2V1AH19</accession>
<dbReference type="GO" id="GO:0005783">
    <property type="term" value="C:endoplasmic reticulum"/>
    <property type="evidence" value="ECO:0007669"/>
    <property type="project" value="TreeGrafter"/>
</dbReference>
<comment type="catalytic activity">
    <reaction evidence="9">
        <text>a 1-acyl-sn-glycero-3-phosphocholine + H2O = sn-glycerol 3-phosphocholine + a fatty acid + H(+)</text>
        <dbReference type="Rhea" id="RHEA:15177"/>
        <dbReference type="ChEBI" id="CHEBI:15377"/>
        <dbReference type="ChEBI" id="CHEBI:15378"/>
        <dbReference type="ChEBI" id="CHEBI:16870"/>
        <dbReference type="ChEBI" id="CHEBI:28868"/>
        <dbReference type="ChEBI" id="CHEBI:58168"/>
        <dbReference type="EC" id="3.1.1.5"/>
    </reaction>
</comment>
<dbReference type="EMBL" id="PKFP01000006">
    <property type="protein sequence ID" value="PVH16992.1"/>
    <property type="molecule type" value="Genomic_DNA"/>
</dbReference>
<dbReference type="GO" id="GO:0046475">
    <property type="term" value="P:glycerophospholipid catabolic process"/>
    <property type="evidence" value="ECO:0007669"/>
    <property type="project" value="TreeGrafter"/>
</dbReference>
<evidence type="ECO:0000256" key="5">
    <source>
        <dbReference type="ARBA" id="ARBA00022963"/>
    </source>
</evidence>
<dbReference type="PANTHER" id="PTHR10728">
    <property type="entry name" value="CYTOSOLIC PHOSPHOLIPASE A2"/>
    <property type="match status" value="1"/>
</dbReference>
<dbReference type="RefSeq" id="XP_025337932.1">
    <property type="nucleotide sequence ID" value="XM_025482989.1"/>
</dbReference>
<comment type="caution">
    <text evidence="11">The sequence shown here is derived from an EMBL/GenBank/DDBJ whole genome shotgun (WGS) entry which is preliminary data.</text>
</comment>
<evidence type="ECO:0000256" key="7">
    <source>
        <dbReference type="ARBA" id="ARBA00023180"/>
    </source>
</evidence>
<name>A0A2V1AH19_9ASCO</name>
<keyword evidence="6 8" id="KW-0443">Lipid metabolism</keyword>